<evidence type="ECO:0000256" key="4">
    <source>
        <dbReference type="ARBA" id="ARBA00023015"/>
    </source>
</evidence>
<evidence type="ECO:0000256" key="6">
    <source>
        <dbReference type="ARBA" id="ARBA00023163"/>
    </source>
</evidence>
<dbReference type="InterPro" id="IPR020603">
    <property type="entry name" value="MraZ_dom"/>
</dbReference>
<evidence type="ECO:0000256" key="5">
    <source>
        <dbReference type="ARBA" id="ARBA00023125"/>
    </source>
</evidence>
<dbReference type="InterPro" id="IPR035644">
    <property type="entry name" value="MraZ_C"/>
</dbReference>
<sequence>MFRGISNISIDVKGRLAMPAKYRDDIVENANGQLVITIDHTDKCLLIYPMGQWVKVEKTLMSLPNMNRRVRNLQRLILGHAAELEMDSQGRVLLPAPLREYAGLDKKAVLVGQANKLELWDADVWEAAREVWLREAQEDADASEVLNQVSM</sequence>
<organism evidence="9 10">
    <name type="scientific">Candidatus Thiothrix phosphatis</name>
    <dbReference type="NCBI Taxonomy" id="3112415"/>
    <lineage>
        <taxon>Bacteria</taxon>
        <taxon>Pseudomonadati</taxon>
        <taxon>Pseudomonadota</taxon>
        <taxon>Gammaproteobacteria</taxon>
        <taxon>Thiotrichales</taxon>
        <taxon>Thiotrichaceae</taxon>
        <taxon>Thiothrix</taxon>
    </lineage>
</organism>
<gene>
    <name evidence="7 9" type="primary">mraZ</name>
    <name evidence="9" type="ORF">VSS37_14020</name>
</gene>
<evidence type="ECO:0000256" key="2">
    <source>
        <dbReference type="ARBA" id="ARBA00022490"/>
    </source>
</evidence>
<dbReference type="RefSeq" id="WP_324696208.1">
    <property type="nucleotide sequence ID" value="NZ_JAYMYJ010000122.1"/>
</dbReference>
<reference evidence="9 10" key="2">
    <citation type="submission" date="2024-01" db="EMBL/GenBank/DDBJ databases">
        <authorList>
            <person name="Xie X."/>
        </authorList>
    </citation>
    <scope>NUCLEOTIDE SEQUENCE [LARGE SCALE GENOMIC DNA]</scope>
    <source>
        <strain evidence="9">SCUT-1</strain>
    </source>
</reference>
<comment type="similarity">
    <text evidence="7">Belongs to the MraZ family.</text>
</comment>
<dbReference type="Pfam" id="PF02381">
    <property type="entry name" value="MraZ"/>
    <property type="match status" value="2"/>
</dbReference>
<name>A0ABU6CZ45_9GAMM</name>
<protein>
    <recommendedName>
        <fullName evidence="1 7">Transcriptional regulator MraZ</fullName>
    </recommendedName>
</protein>
<keyword evidence="6 7" id="KW-0804">Transcription</keyword>
<evidence type="ECO:0000256" key="3">
    <source>
        <dbReference type="ARBA" id="ARBA00022737"/>
    </source>
</evidence>
<proteinExistence type="inferred from homology"/>
<dbReference type="PANTHER" id="PTHR34701:SF1">
    <property type="entry name" value="TRANSCRIPTIONAL REGULATOR MRAZ"/>
    <property type="match status" value="1"/>
</dbReference>
<feature type="domain" description="SpoVT-AbrB" evidence="8">
    <location>
        <begin position="81"/>
        <end position="124"/>
    </location>
</feature>
<evidence type="ECO:0000259" key="8">
    <source>
        <dbReference type="PROSITE" id="PS51740"/>
    </source>
</evidence>
<dbReference type="CDD" id="cd16321">
    <property type="entry name" value="MraZ_C"/>
    <property type="match status" value="1"/>
</dbReference>
<evidence type="ECO:0000313" key="9">
    <source>
        <dbReference type="EMBL" id="MEB4592106.1"/>
    </source>
</evidence>
<dbReference type="NCBIfam" id="TIGR00242">
    <property type="entry name" value="division/cell wall cluster transcriptional repressor MraZ"/>
    <property type="match status" value="1"/>
</dbReference>
<dbReference type="InterPro" id="IPR003444">
    <property type="entry name" value="MraZ"/>
</dbReference>
<dbReference type="PROSITE" id="PS51740">
    <property type="entry name" value="SPOVT_ABRB"/>
    <property type="match status" value="2"/>
</dbReference>
<dbReference type="InterPro" id="IPR007159">
    <property type="entry name" value="SpoVT-AbrB_dom"/>
</dbReference>
<dbReference type="Gene3D" id="3.40.1550.20">
    <property type="entry name" value="Transcriptional regulator MraZ domain"/>
    <property type="match status" value="1"/>
</dbReference>
<comment type="subcellular location">
    <subcellularLocation>
        <location evidence="7">Cytoplasm</location>
        <location evidence="7">Nucleoid</location>
    </subcellularLocation>
</comment>
<evidence type="ECO:0000256" key="1">
    <source>
        <dbReference type="ARBA" id="ARBA00013860"/>
    </source>
</evidence>
<dbReference type="HAMAP" id="MF_01008">
    <property type="entry name" value="MraZ"/>
    <property type="match status" value="1"/>
</dbReference>
<dbReference type="EMBL" id="JAYMYJ010000122">
    <property type="protein sequence ID" value="MEB4592106.1"/>
    <property type="molecule type" value="Genomic_DNA"/>
</dbReference>
<dbReference type="CDD" id="cd16320">
    <property type="entry name" value="MraZ_N"/>
    <property type="match status" value="1"/>
</dbReference>
<dbReference type="InterPro" id="IPR038619">
    <property type="entry name" value="MraZ_sf"/>
</dbReference>
<keyword evidence="3" id="KW-0677">Repeat</keyword>
<reference evidence="10" key="1">
    <citation type="submission" date="2023-07" db="EMBL/GenBank/DDBJ databases">
        <title>The carbon used by Thiothrix.</title>
        <authorList>
            <person name="Chen L."/>
        </authorList>
    </citation>
    <scope>NUCLEOTIDE SEQUENCE [LARGE SCALE GENOMIC DNA]</scope>
</reference>
<comment type="subunit">
    <text evidence="7">Forms oligomers.</text>
</comment>
<comment type="caution">
    <text evidence="9">The sequence shown here is derived from an EMBL/GenBank/DDBJ whole genome shotgun (WGS) entry which is preliminary data.</text>
</comment>
<keyword evidence="2 7" id="KW-0963">Cytoplasm</keyword>
<dbReference type="InterPro" id="IPR035642">
    <property type="entry name" value="MraZ_N"/>
</dbReference>
<keyword evidence="5 7" id="KW-0238">DNA-binding</keyword>
<evidence type="ECO:0000313" key="10">
    <source>
        <dbReference type="Proteomes" id="UP001308005"/>
    </source>
</evidence>
<accession>A0ABU6CZ45</accession>
<keyword evidence="4 7" id="KW-0805">Transcription regulation</keyword>
<dbReference type="InterPro" id="IPR037914">
    <property type="entry name" value="SpoVT-AbrB_sf"/>
</dbReference>
<dbReference type="Proteomes" id="UP001308005">
    <property type="component" value="Unassembled WGS sequence"/>
</dbReference>
<feature type="domain" description="SpoVT-AbrB" evidence="8">
    <location>
        <begin position="5"/>
        <end position="52"/>
    </location>
</feature>
<dbReference type="SUPFAM" id="SSF89447">
    <property type="entry name" value="AbrB/MazE/MraZ-like"/>
    <property type="match status" value="1"/>
</dbReference>
<evidence type="ECO:0000256" key="7">
    <source>
        <dbReference type="HAMAP-Rule" id="MF_01008"/>
    </source>
</evidence>
<dbReference type="PANTHER" id="PTHR34701">
    <property type="entry name" value="TRANSCRIPTIONAL REGULATOR MRAZ"/>
    <property type="match status" value="1"/>
</dbReference>
<keyword evidence="10" id="KW-1185">Reference proteome</keyword>